<organism evidence="2 3">
    <name type="scientific">Heterostelium pallidum (strain ATCC 26659 / Pp 5 / PN500)</name>
    <name type="common">Cellular slime mold</name>
    <name type="synonym">Polysphondylium pallidum</name>
    <dbReference type="NCBI Taxonomy" id="670386"/>
    <lineage>
        <taxon>Eukaryota</taxon>
        <taxon>Amoebozoa</taxon>
        <taxon>Evosea</taxon>
        <taxon>Eumycetozoa</taxon>
        <taxon>Dictyostelia</taxon>
        <taxon>Acytosteliales</taxon>
        <taxon>Acytosteliaceae</taxon>
        <taxon>Heterostelium</taxon>
    </lineage>
</organism>
<sequence>MEGYQDEEIDLVQWLRENKGRNMYYSQDRDKKKSHKSREKSQTQEKESADKPTKHHHHHSKLSRLFHRSEK</sequence>
<dbReference type="GeneID" id="31357448"/>
<dbReference type="AlphaFoldDB" id="D3B0V5"/>
<dbReference type="RefSeq" id="XP_020437039.1">
    <property type="nucleotide sequence ID" value="XM_020572922.1"/>
</dbReference>
<gene>
    <name evidence="2" type="ORF">PPL_01922</name>
</gene>
<evidence type="ECO:0000256" key="1">
    <source>
        <dbReference type="SAM" id="MobiDB-lite"/>
    </source>
</evidence>
<protein>
    <submittedName>
        <fullName evidence="2">Uncharacterized protein</fullName>
    </submittedName>
</protein>
<comment type="caution">
    <text evidence="2">The sequence shown here is derived from an EMBL/GenBank/DDBJ whole genome shotgun (WGS) entry which is preliminary data.</text>
</comment>
<feature type="compositionally biased region" description="Basic and acidic residues" evidence="1">
    <location>
        <begin position="39"/>
        <end position="52"/>
    </location>
</feature>
<dbReference type="InParanoid" id="D3B0V5"/>
<dbReference type="EMBL" id="ADBJ01000008">
    <property type="protein sequence ID" value="EFA84929.1"/>
    <property type="molecule type" value="Genomic_DNA"/>
</dbReference>
<accession>D3B0V5</accession>
<reference evidence="2 3" key="1">
    <citation type="journal article" date="2011" name="Genome Res.">
        <title>Phylogeny-wide analysis of social amoeba genomes highlights ancient origins for complex intercellular communication.</title>
        <authorList>
            <person name="Heidel A.J."/>
            <person name="Lawal H.M."/>
            <person name="Felder M."/>
            <person name="Schilde C."/>
            <person name="Helps N.R."/>
            <person name="Tunggal B."/>
            <person name="Rivero F."/>
            <person name="John U."/>
            <person name="Schleicher M."/>
            <person name="Eichinger L."/>
            <person name="Platzer M."/>
            <person name="Noegel A.A."/>
            <person name="Schaap P."/>
            <person name="Gloeckner G."/>
        </authorList>
    </citation>
    <scope>NUCLEOTIDE SEQUENCE [LARGE SCALE GENOMIC DNA]</scope>
    <source>
        <strain evidence="3">ATCC 26659 / Pp 5 / PN500</strain>
    </source>
</reference>
<name>D3B0V5_HETP5</name>
<evidence type="ECO:0000313" key="3">
    <source>
        <dbReference type="Proteomes" id="UP000001396"/>
    </source>
</evidence>
<dbReference type="Proteomes" id="UP000001396">
    <property type="component" value="Unassembled WGS sequence"/>
</dbReference>
<proteinExistence type="predicted"/>
<feature type="compositionally biased region" description="Basic residues" evidence="1">
    <location>
        <begin position="53"/>
        <end position="71"/>
    </location>
</feature>
<keyword evidence="3" id="KW-1185">Reference proteome</keyword>
<feature type="region of interest" description="Disordered" evidence="1">
    <location>
        <begin position="16"/>
        <end position="71"/>
    </location>
</feature>
<evidence type="ECO:0000313" key="2">
    <source>
        <dbReference type="EMBL" id="EFA84929.1"/>
    </source>
</evidence>